<name>Q6CVD9_KLULA</name>
<dbReference type="InterPro" id="IPR039432">
    <property type="entry name" value="SRP9_dom"/>
</dbReference>
<feature type="compositionally biased region" description="Basic residues" evidence="1">
    <location>
        <begin position="133"/>
        <end position="143"/>
    </location>
</feature>
<evidence type="ECO:0000256" key="1">
    <source>
        <dbReference type="SAM" id="MobiDB-lite"/>
    </source>
</evidence>
<keyword evidence="4" id="KW-1185">Reference proteome</keyword>
<dbReference type="GO" id="GO:0006614">
    <property type="term" value="P:SRP-dependent cotranslational protein targeting to membrane"/>
    <property type="evidence" value="ECO:0007669"/>
    <property type="project" value="InterPro"/>
</dbReference>
<feature type="region of interest" description="Disordered" evidence="1">
    <location>
        <begin position="115"/>
        <end position="143"/>
    </location>
</feature>
<dbReference type="PANTHER" id="PTHR12834">
    <property type="entry name" value="SIGNAL RECOGNITION PARTICLE 9 KDA PROTEIN"/>
    <property type="match status" value="1"/>
</dbReference>
<organism evidence="3 4">
    <name type="scientific">Kluyveromyces lactis (strain ATCC 8585 / CBS 2359 / DSM 70799 / NBRC 1267 / NRRL Y-1140 / WM37)</name>
    <name type="common">Yeast</name>
    <name type="synonym">Candida sphaerica</name>
    <dbReference type="NCBI Taxonomy" id="284590"/>
    <lineage>
        <taxon>Eukaryota</taxon>
        <taxon>Fungi</taxon>
        <taxon>Dikarya</taxon>
        <taxon>Ascomycota</taxon>
        <taxon>Saccharomycotina</taxon>
        <taxon>Saccharomycetes</taxon>
        <taxon>Saccharomycetales</taxon>
        <taxon>Saccharomycetaceae</taxon>
        <taxon>Kluyveromyces</taxon>
    </lineage>
</organism>
<dbReference type="STRING" id="284590.Q6CVD9"/>
<proteinExistence type="predicted"/>
<dbReference type="OMA" id="EPNSGKC"/>
<dbReference type="GO" id="GO:0005786">
    <property type="term" value="C:signal recognition particle, endoplasmic reticulum targeting"/>
    <property type="evidence" value="ECO:0007669"/>
    <property type="project" value="TreeGrafter"/>
</dbReference>
<dbReference type="PANTHER" id="PTHR12834:SF12">
    <property type="entry name" value="SIGNAL RECOGNITION PARTICLE 9 KDA PROTEIN"/>
    <property type="match status" value="1"/>
</dbReference>
<gene>
    <name evidence="3" type="ORF">KLLA0_B12782g</name>
</gene>
<dbReference type="InParanoid" id="Q6CVD9"/>
<dbReference type="eggNOG" id="ENOG502S2CK">
    <property type="taxonomic scope" value="Eukaryota"/>
</dbReference>
<dbReference type="FunCoup" id="Q6CVD9">
    <property type="interactions" value="54"/>
</dbReference>
<dbReference type="InterPro" id="IPR039914">
    <property type="entry name" value="SRP9-like"/>
</dbReference>
<feature type="domain" description="SRP9" evidence="2">
    <location>
        <begin position="3"/>
        <end position="77"/>
    </location>
</feature>
<dbReference type="AlphaFoldDB" id="Q6CVD9"/>
<dbReference type="PaxDb" id="284590-Q6CVD9"/>
<dbReference type="EMBL" id="CR382122">
    <property type="protein sequence ID" value="CAH02493.1"/>
    <property type="molecule type" value="Genomic_DNA"/>
</dbReference>
<dbReference type="Proteomes" id="UP000000598">
    <property type="component" value="Chromosome B"/>
</dbReference>
<evidence type="ECO:0000313" key="3">
    <source>
        <dbReference type="EMBL" id="CAH02493.1"/>
    </source>
</evidence>
<dbReference type="KEGG" id="kla:KLLA0_B12782g"/>
<accession>Q6CVD9</accession>
<evidence type="ECO:0000313" key="4">
    <source>
        <dbReference type="Proteomes" id="UP000000598"/>
    </source>
</evidence>
<dbReference type="Pfam" id="PF05486">
    <property type="entry name" value="SRP9-21"/>
    <property type="match status" value="1"/>
</dbReference>
<protein>
    <submittedName>
        <fullName evidence="3">KLLA0B12782p</fullName>
    </submittedName>
</protein>
<sequence>MSVSDLDTFITGSLKLLETNASQTKIMMKYRPQSDDIHSKVTFRTKNDSVGLTYKYKTAHSKELSRGLSAIGPTGVNLQLGKVGKQVFKKKSKDLPGMTTLLVNQKVKPYVEPVKTKVSAPTTTASNTVSGKNGKKKNKKGKK</sequence>
<feature type="compositionally biased region" description="Polar residues" evidence="1">
    <location>
        <begin position="119"/>
        <end position="130"/>
    </location>
</feature>
<reference evidence="3 4" key="1">
    <citation type="journal article" date="2004" name="Nature">
        <title>Genome evolution in yeasts.</title>
        <authorList>
            <consortium name="Genolevures"/>
            <person name="Dujon B."/>
            <person name="Sherman D."/>
            <person name="Fischer G."/>
            <person name="Durrens P."/>
            <person name="Casaregola S."/>
            <person name="Lafontaine I."/>
            <person name="de Montigny J."/>
            <person name="Marck C."/>
            <person name="Neuveglise C."/>
            <person name="Talla E."/>
            <person name="Goffard N."/>
            <person name="Frangeul L."/>
            <person name="Aigle M."/>
            <person name="Anthouard V."/>
            <person name="Babour A."/>
            <person name="Barbe V."/>
            <person name="Barnay S."/>
            <person name="Blanchin S."/>
            <person name="Beckerich J.M."/>
            <person name="Beyne E."/>
            <person name="Bleykasten C."/>
            <person name="Boisrame A."/>
            <person name="Boyer J."/>
            <person name="Cattolico L."/>
            <person name="Confanioleri F."/>
            <person name="de Daruvar A."/>
            <person name="Despons L."/>
            <person name="Fabre E."/>
            <person name="Fairhead C."/>
            <person name="Ferry-Dumazet H."/>
            <person name="Groppi A."/>
            <person name="Hantraye F."/>
            <person name="Hennequin C."/>
            <person name="Jauniaux N."/>
            <person name="Joyet P."/>
            <person name="Kachouri R."/>
            <person name="Kerrest A."/>
            <person name="Koszul R."/>
            <person name="Lemaire M."/>
            <person name="Lesur I."/>
            <person name="Ma L."/>
            <person name="Muller H."/>
            <person name="Nicaud J.M."/>
            <person name="Nikolski M."/>
            <person name="Oztas S."/>
            <person name="Ozier-Kalogeropoulos O."/>
            <person name="Pellenz S."/>
            <person name="Potier S."/>
            <person name="Richard G.F."/>
            <person name="Straub M.L."/>
            <person name="Suleau A."/>
            <person name="Swennene D."/>
            <person name="Tekaia F."/>
            <person name="Wesolowski-Louvel M."/>
            <person name="Westhof E."/>
            <person name="Wirth B."/>
            <person name="Zeniou-Meyer M."/>
            <person name="Zivanovic I."/>
            <person name="Bolotin-Fukuhara M."/>
            <person name="Thierry A."/>
            <person name="Bouchier C."/>
            <person name="Caudron B."/>
            <person name="Scarpelli C."/>
            <person name="Gaillardin C."/>
            <person name="Weissenbach J."/>
            <person name="Wincker P."/>
            <person name="Souciet J.L."/>
        </authorList>
    </citation>
    <scope>NUCLEOTIDE SEQUENCE [LARGE SCALE GENOMIC DNA]</scope>
    <source>
        <strain evidence="4">ATCC 8585 / CBS 2359 / DSM 70799 / NBRC 1267 / NRRL Y-1140 / WM37</strain>
    </source>
</reference>
<evidence type="ECO:0000259" key="2">
    <source>
        <dbReference type="Pfam" id="PF05486"/>
    </source>
</evidence>
<dbReference type="HOGENOM" id="CLU_104695_1_0_1"/>